<reference evidence="1" key="1">
    <citation type="submission" date="2022-06" db="EMBL/GenBank/DDBJ databases">
        <authorList>
            <person name="Goudenege D."/>
            <person name="Le Roux F."/>
        </authorList>
    </citation>
    <scope>NUCLEOTIDE SEQUENCE</scope>
    <source>
        <strain evidence="1">12-063</strain>
    </source>
</reference>
<sequence length="74" mass="8560">MSAFLFVGTLPLNSSISSKPLKQEDIRVNNRTAYKMTHLSNSYPTQSYLYTFNLKSKQKQSKPLLKTDRTFKLN</sequence>
<keyword evidence="2" id="KW-1185">Reference proteome</keyword>
<evidence type="ECO:0000313" key="1">
    <source>
        <dbReference type="EMBL" id="CAH8216031.1"/>
    </source>
</evidence>
<name>A0ABN8TP24_9VIBR</name>
<proteinExistence type="predicted"/>
<protein>
    <submittedName>
        <fullName evidence="1">Uncharacterized protein</fullName>
    </submittedName>
</protein>
<dbReference type="EMBL" id="CALYLK010000131">
    <property type="protein sequence ID" value="CAH8216031.1"/>
    <property type="molecule type" value="Genomic_DNA"/>
</dbReference>
<gene>
    <name evidence="1" type="ORF">VAE063_900175</name>
</gene>
<accession>A0ABN8TP24</accession>
<organism evidence="1 2">
    <name type="scientific">Vibrio aestuarianus</name>
    <dbReference type="NCBI Taxonomy" id="28171"/>
    <lineage>
        <taxon>Bacteria</taxon>
        <taxon>Pseudomonadati</taxon>
        <taxon>Pseudomonadota</taxon>
        <taxon>Gammaproteobacteria</taxon>
        <taxon>Vibrionales</taxon>
        <taxon>Vibrionaceae</taxon>
        <taxon>Vibrio</taxon>
    </lineage>
</organism>
<evidence type="ECO:0000313" key="2">
    <source>
        <dbReference type="Proteomes" id="UP001152658"/>
    </source>
</evidence>
<dbReference type="Proteomes" id="UP001152658">
    <property type="component" value="Unassembled WGS sequence"/>
</dbReference>
<comment type="caution">
    <text evidence="1">The sequence shown here is derived from an EMBL/GenBank/DDBJ whole genome shotgun (WGS) entry which is preliminary data.</text>
</comment>